<organism evidence="1 2">
    <name type="scientific">Candidatus Roizmanbacteria bacterium GW2011_GWC2_37_13</name>
    <dbReference type="NCBI Taxonomy" id="1618486"/>
    <lineage>
        <taxon>Bacteria</taxon>
        <taxon>Candidatus Roizmaniibacteriota</taxon>
    </lineage>
</organism>
<dbReference type="EMBL" id="LBSV01000015">
    <property type="protein sequence ID" value="KKQ24594.1"/>
    <property type="molecule type" value="Genomic_DNA"/>
</dbReference>
<name>A0A0G0IK81_9BACT</name>
<reference evidence="1 2" key="1">
    <citation type="journal article" date="2015" name="Nature">
        <title>rRNA introns, odd ribosomes, and small enigmatic genomes across a large radiation of phyla.</title>
        <authorList>
            <person name="Brown C.T."/>
            <person name="Hug L.A."/>
            <person name="Thomas B.C."/>
            <person name="Sharon I."/>
            <person name="Castelle C.J."/>
            <person name="Singh A."/>
            <person name="Wilkins M.J."/>
            <person name="Williams K.H."/>
            <person name="Banfield J.F."/>
        </authorList>
    </citation>
    <scope>NUCLEOTIDE SEQUENCE [LARGE SCALE GENOMIC DNA]</scope>
</reference>
<evidence type="ECO:0000313" key="1">
    <source>
        <dbReference type="EMBL" id="KKQ24594.1"/>
    </source>
</evidence>
<dbReference type="Proteomes" id="UP000034917">
    <property type="component" value="Unassembled WGS sequence"/>
</dbReference>
<protein>
    <recommendedName>
        <fullName evidence="3">Peptidase C39-like domain-containing protein</fullName>
    </recommendedName>
</protein>
<gene>
    <name evidence="1" type="ORF">US40_C0015G0025</name>
</gene>
<comment type="caution">
    <text evidence="1">The sequence shown here is derived from an EMBL/GenBank/DDBJ whole genome shotgun (WGS) entry which is preliminary data.</text>
</comment>
<evidence type="ECO:0000313" key="2">
    <source>
        <dbReference type="Proteomes" id="UP000034917"/>
    </source>
</evidence>
<dbReference type="AlphaFoldDB" id="A0A0G0IK81"/>
<sequence length="178" mass="20054">MEKRPFSLEGLLQQQANIQVTCSACSAFNWLKLAGATILDRVGTELVSQVITTKTPLQETDLQKLAGDHGFQVSNYFPFENHITVKDMVNDVSLLLDQSPLLLNISTHFSKKPRNIQATFSAEDMIDSEGKIITHAVVAVKKSDDKILIIDPYDPLNPEEFDISKQEEEIRFISWIFS</sequence>
<evidence type="ECO:0008006" key="3">
    <source>
        <dbReference type="Google" id="ProtNLM"/>
    </source>
</evidence>
<proteinExistence type="predicted"/>
<accession>A0A0G0IK81</accession>